<protein>
    <submittedName>
        <fullName evidence="1">Uncharacterized protein</fullName>
    </submittedName>
</protein>
<dbReference type="OrthoDB" id="9963094at2"/>
<sequence>MSKAAKSKSYFNGKIPRFTQKELDKIADAKPSALLLKAMRYVRDSEKSQRSA</sequence>
<evidence type="ECO:0000313" key="2">
    <source>
        <dbReference type="Proteomes" id="UP000199297"/>
    </source>
</evidence>
<reference evidence="2" key="1">
    <citation type="submission" date="2016-10" db="EMBL/GenBank/DDBJ databases">
        <authorList>
            <person name="Varghese N."/>
            <person name="Submissions S."/>
        </authorList>
    </citation>
    <scope>NUCLEOTIDE SEQUENCE [LARGE SCALE GENOMIC DNA]</scope>
    <source>
        <strain evidence="2">CGMCC 1.9127</strain>
    </source>
</reference>
<dbReference type="EMBL" id="FOBI01000031">
    <property type="protein sequence ID" value="SEL90313.1"/>
    <property type="molecule type" value="Genomic_DNA"/>
</dbReference>
<dbReference type="RefSeq" id="WP_158088379.1">
    <property type="nucleotide sequence ID" value="NZ_FOBI01000031.1"/>
</dbReference>
<accession>A0A1H7U058</accession>
<dbReference type="STRING" id="641665.GCA_002104455_02216"/>
<evidence type="ECO:0000313" key="1">
    <source>
        <dbReference type="EMBL" id="SEL90313.1"/>
    </source>
</evidence>
<organism evidence="1 2">
    <name type="scientific">Colwellia chukchiensis</name>
    <dbReference type="NCBI Taxonomy" id="641665"/>
    <lineage>
        <taxon>Bacteria</taxon>
        <taxon>Pseudomonadati</taxon>
        <taxon>Pseudomonadota</taxon>
        <taxon>Gammaproteobacteria</taxon>
        <taxon>Alteromonadales</taxon>
        <taxon>Colwelliaceae</taxon>
        <taxon>Colwellia</taxon>
    </lineage>
</organism>
<keyword evidence="2" id="KW-1185">Reference proteome</keyword>
<gene>
    <name evidence="1" type="ORF">SAMN05216262_13121</name>
</gene>
<dbReference type="AlphaFoldDB" id="A0A1H7U058"/>
<name>A0A1H7U058_9GAMM</name>
<dbReference type="Proteomes" id="UP000199297">
    <property type="component" value="Unassembled WGS sequence"/>
</dbReference>
<proteinExistence type="predicted"/>